<protein>
    <recommendedName>
        <fullName evidence="5">O-antigen ligase-like membrane protein</fullName>
    </recommendedName>
</protein>
<accession>A0ABS7D9V0</accession>
<dbReference type="EMBL" id="JAHZIJ010000016">
    <property type="protein sequence ID" value="MBW7476722.1"/>
    <property type="molecule type" value="Genomic_DNA"/>
</dbReference>
<evidence type="ECO:0000256" key="2">
    <source>
        <dbReference type="SAM" id="Phobius"/>
    </source>
</evidence>
<evidence type="ECO:0008006" key="5">
    <source>
        <dbReference type="Google" id="ProtNLM"/>
    </source>
</evidence>
<organism evidence="3 4">
    <name type="scientific">Paenibacillus oenotherae</name>
    <dbReference type="NCBI Taxonomy" id="1435645"/>
    <lineage>
        <taxon>Bacteria</taxon>
        <taxon>Bacillati</taxon>
        <taxon>Bacillota</taxon>
        <taxon>Bacilli</taxon>
        <taxon>Bacillales</taxon>
        <taxon>Paenibacillaceae</taxon>
        <taxon>Paenibacillus</taxon>
    </lineage>
</organism>
<feature type="region of interest" description="Disordered" evidence="1">
    <location>
        <begin position="421"/>
        <end position="440"/>
    </location>
</feature>
<gene>
    <name evidence="3" type="ORF">K0T92_18550</name>
</gene>
<feature type="transmembrane region" description="Helical" evidence="2">
    <location>
        <begin position="226"/>
        <end position="243"/>
    </location>
</feature>
<evidence type="ECO:0000313" key="4">
    <source>
        <dbReference type="Proteomes" id="UP000812277"/>
    </source>
</evidence>
<evidence type="ECO:0000256" key="1">
    <source>
        <dbReference type="SAM" id="MobiDB-lite"/>
    </source>
</evidence>
<feature type="transmembrane region" description="Helical" evidence="2">
    <location>
        <begin position="342"/>
        <end position="359"/>
    </location>
</feature>
<reference evidence="3 4" key="1">
    <citation type="submission" date="2021-07" db="EMBL/GenBank/DDBJ databases">
        <title>Paenibacillus radiodurans sp. nov., isolated from the southeastern edge of Tengger Desert.</title>
        <authorList>
            <person name="Zhang G."/>
        </authorList>
    </citation>
    <scope>NUCLEOTIDE SEQUENCE [LARGE SCALE GENOMIC DNA]</scope>
    <source>
        <strain evidence="3 4">DT7-4</strain>
    </source>
</reference>
<name>A0ABS7D9V0_9BACL</name>
<feature type="transmembrane region" description="Helical" evidence="2">
    <location>
        <begin position="371"/>
        <end position="390"/>
    </location>
</feature>
<comment type="caution">
    <text evidence="3">The sequence shown here is derived from an EMBL/GenBank/DDBJ whole genome shotgun (WGS) entry which is preliminary data.</text>
</comment>
<feature type="transmembrane region" description="Helical" evidence="2">
    <location>
        <begin position="139"/>
        <end position="158"/>
    </location>
</feature>
<keyword evidence="4" id="KW-1185">Reference proteome</keyword>
<dbReference type="RefSeq" id="WP_219873974.1">
    <property type="nucleotide sequence ID" value="NZ_JAHZIJ010000016.1"/>
</dbReference>
<evidence type="ECO:0000313" key="3">
    <source>
        <dbReference type="EMBL" id="MBW7476722.1"/>
    </source>
</evidence>
<keyword evidence="2" id="KW-1133">Transmembrane helix</keyword>
<feature type="transmembrane region" description="Helical" evidence="2">
    <location>
        <begin position="170"/>
        <end position="195"/>
    </location>
</feature>
<sequence>MNRLVKILLVLFIVFTVIPYLPEAITDLINNKVSYAKFRINQPIFGLNIRYVKDGLLFMLMCLFVIMDAREKKRNHLFLTYYPFLLLVIYGASVLGFFYQRVDLFLIAAGTRSVLLFLFCLKAAKFLKSIHAFGLMKRTVTILLLVEFIVLLLQYYVYTNNYGYANPVSLRLIGTFGGISVAGYFALGCSIFYYLLGVKLNIGVKSMIALQTLCLLTAAFSGTRSALMGVMLVIFFSAGRRLIHGRTDRRQSLLLISLSIVIGIGLIGISKLVNVLADRGDLLETQLESGRIELFKSLFNQNLENILFGNGIGYGTNAAVNLNRQFEAGVNAIILDGTINSILAQYGLLVLLVAGLIYLHFLFQFVRTGRIYGFDLFAVTLVNGILMFSTNIFEQGTYLLMLTISTSLALAPLHDNDKAAAKGTASPESSSERLMLAAAS</sequence>
<keyword evidence="2" id="KW-0472">Membrane</keyword>
<keyword evidence="2" id="KW-0812">Transmembrane</keyword>
<feature type="transmembrane region" description="Helical" evidence="2">
    <location>
        <begin position="105"/>
        <end position="127"/>
    </location>
</feature>
<feature type="transmembrane region" description="Helical" evidence="2">
    <location>
        <begin position="255"/>
        <end position="277"/>
    </location>
</feature>
<feature type="transmembrane region" description="Helical" evidence="2">
    <location>
        <begin position="79"/>
        <end position="99"/>
    </location>
</feature>
<feature type="transmembrane region" description="Helical" evidence="2">
    <location>
        <begin position="48"/>
        <end position="67"/>
    </location>
</feature>
<dbReference type="Proteomes" id="UP000812277">
    <property type="component" value="Unassembled WGS sequence"/>
</dbReference>
<proteinExistence type="predicted"/>